<keyword evidence="6" id="KW-0732">Signal</keyword>
<sequence length="823" mass="91780">MELADELIKLHLVFNSLLDATRSVQLDWKRRQSIINGIARGILYLHEDSRLKIIHRDLKASNILLDDDMNPKISDFGLARIFGGNQNQANTNIIAGTYGYMAPEYAMGGIFSIKSDVFSFGVLLLEIISGRKNNGFYFSEHGQTLLTYTWKLWCEGPAVELIDPVLKQSCAPDELLKFIHIGLLCVQQDPADRPTMSSVVVMLASDSMTIPQPTEPAFSVGRVVANSGHFLSPAKACTVNNVTVSDEFRESMQKQENFHNPVIGNSVQKLFLLGVWVCILYGYSLKLLSICIWMGLGLHVEVNHFALQGFQKARYGSYHQCYKSHSINYYYDADYGHAGAIYSNLKKVLISLALNASAAKFSDASSGNDSDRVYGLYMCLNYISNDTCNNCITTATQDITKLCPNKTDAIVWEEVCQLRYAYGNFFGQLDVSGNIPKYNRKNISEPERYRSVVNNTLNNLTKLAAFDPSNEMYATGEVPFTNSDTLYALVQCTKDLSADDCDACLNKAIADILSCCYFSRGARLLSRSCYLRYELYAFYNGDTEASVSVGNQASGKSNQRRMWMIIILAAVAAFLLLVVASTGYFFAAKKVARKNPRKRGLLCWSKRINIVNGIAKGILYLHEDSRLRIIHRDLKASNVLLDYDMNPKISDFGMARIFAGSEGEVNTARIVGTYGYMAPEYAMEGLYSIKSDVFSFGVLLIEIITGRRNTGFNQSRGATAPNLLAYAWHLWNEGNALDLIDPLLTDTCSPDEFLRYIHIGLLCVQEDAFDRPTMSSVVVMLQGETITLCQPQKPAFSFGRVTDDDDNNYCSVNGLTISDLSPR</sequence>
<dbReference type="PROSITE" id="PS50011">
    <property type="entry name" value="PROTEIN_KINASE_DOM"/>
    <property type="match status" value="2"/>
</dbReference>
<keyword evidence="4" id="KW-0808">Transferase</keyword>
<evidence type="ECO:0000256" key="13">
    <source>
        <dbReference type="ARBA" id="ARBA00023157"/>
    </source>
</evidence>
<dbReference type="InterPro" id="IPR011009">
    <property type="entry name" value="Kinase-like_dom_sf"/>
</dbReference>
<evidence type="ECO:0000256" key="4">
    <source>
        <dbReference type="ARBA" id="ARBA00022679"/>
    </source>
</evidence>
<evidence type="ECO:0000256" key="8">
    <source>
        <dbReference type="ARBA" id="ARBA00022741"/>
    </source>
</evidence>
<dbReference type="InterPro" id="IPR000719">
    <property type="entry name" value="Prot_kinase_dom"/>
</dbReference>
<evidence type="ECO:0000256" key="12">
    <source>
        <dbReference type="ARBA" id="ARBA00023136"/>
    </source>
</evidence>
<dbReference type="CDD" id="cd23509">
    <property type="entry name" value="Gnk2-like"/>
    <property type="match status" value="2"/>
</dbReference>
<keyword evidence="22" id="KW-1185">Reference proteome</keyword>
<feature type="domain" description="Gnk2-homologous" evidence="20">
    <location>
        <begin position="431"/>
        <end position="538"/>
    </location>
</feature>
<feature type="domain" description="Protein kinase" evidence="19">
    <location>
        <begin position="446"/>
        <end position="786"/>
    </location>
</feature>
<dbReference type="AlphaFoldDB" id="A0AAP0MWY2"/>
<keyword evidence="8" id="KW-0547">Nucleotide-binding</keyword>
<dbReference type="EC" id="2.7.11.1" evidence="2"/>
<evidence type="ECO:0000259" key="19">
    <source>
        <dbReference type="PROSITE" id="PS50011"/>
    </source>
</evidence>
<evidence type="ECO:0000313" key="22">
    <source>
        <dbReference type="Proteomes" id="UP001428341"/>
    </source>
</evidence>
<dbReference type="FunFam" id="1.10.510.10:FF:001697">
    <property type="entry name" value="Uncharacterized protein"/>
    <property type="match status" value="1"/>
</dbReference>
<evidence type="ECO:0000313" key="21">
    <source>
        <dbReference type="EMBL" id="KAK9223659.1"/>
    </source>
</evidence>
<evidence type="ECO:0000256" key="17">
    <source>
        <dbReference type="ARBA" id="ARBA00048679"/>
    </source>
</evidence>
<evidence type="ECO:0000259" key="20">
    <source>
        <dbReference type="PROSITE" id="PS51473"/>
    </source>
</evidence>
<evidence type="ECO:0000256" key="5">
    <source>
        <dbReference type="ARBA" id="ARBA00022692"/>
    </source>
</evidence>
<evidence type="ECO:0000256" key="9">
    <source>
        <dbReference type="ARBA" id="ARBA00022777"/>
    </source>
</evidence>
<evidence type="ECO:0000256" key="2">
    <source>
        <dbReference type="ARBA" id="ARBA00012513"/>
    </source>
</evidence>
<feature type="transmembrane region" description="Helical" evidence="18">
    <location>
        <begin position="562"/>
        <end position="587"/>
    </location>
</feature>
<dbReference type="Gene3D" id="1.10.510.10">
    <property type="entry name" value="Transferase(Phosphotransferase) domain 1"/>
    <property type="match status" value="2"/>
</dbReference>
<dbReference type="SUPFAM" id="SSF56112">
    <property type="entry name" value="Protein kinase-like (PK-like)"/>
    <property type="match status" value="2"/>
</dbReference>
<dbReference type="PANTHER" id="PTHR27002:SF814">
    <property type="entry name" value="CYSTEINE-RICH RECEPTOR-LIKE PROTEIN KINASE 10"/>
    <property type="match status" value="1"/>
</dbReference>
<name>A0AAP0MWY2_9ROSI</name>
<feature type="domain" description="Protein kinase" evidence="19">
    <location>
        <begin position="1"/>
        <end position="218"/>
    </location>
</feature>
<comment type="catalytic activity">
    <reaction evidence="17">
        <text>L-seryl-[protein] + ATP = O-phospho-L-seryl-[protein] + ADP + H(+)</text>
        <dbReference type="Rhea" id="RHEA:17989"/>
        <dbReference type="Rhea" id="RHEA-COMP:9863"/>
        <dbReference type="Rhea" id="RHEA-COMP:11604"/>
        <dbReference type="ChEBI" id="CHEBI:15378"/>
        <dbReference type="ChEBI" id="CHEBI:29999"/>
        <dbReference type="ChEBI" id="CHEBI:30616"/>
        <dbReference type="ChEBI" id="CHEBI:83421"/>
        <dbReference type="ChEBI" id="CHEBI:456216"/>
        <dbReference type="EC" id="2.7.11.1"/>
    </reaction>
</comment>
<keyword evidence="10" id="KW-0067">ATP-binding</keyword>
<evidence type="ECO:0000256" key="3">
    <source>
        <dbReference type="ARBA" id="ARBA00022527"/>
    </source>
</evidence>
<dbReference type="PANTHER" id="PTHR27002">
    <property type="entry name" value="RECEPTOR-LIKE SERINE/THREONINE-PROTEIN KINASE SD1-8"/>
    <property type="match status" value="1"/>
</dbReference>
<dbReference type="InterPro" id="IPR002902">
    <property type="entry name" value="GNK2"/>
</dbReference>
<evidence type="ECO:0000256" key="7">
    <source>
        <dbReference type="ARBA" id="ARBA00022737"/>
    </source>
</evidence>
<dbReference type="Pfam" id="PF01657">
    <property type="entry name" value="Stress-antifung"/>
    <property type="match status" value="2"/>
</dbReference>
<keyword evidence="12 18" id="KW-0472">Membrane</keyword>
<evidence type="ECO:0000256" key="16">
    <source>
        <dbReference type="ARBA" id="ARBA00047899"/>
    </source>
</evidence>
<dbReference type="GO" id="GO:0005524">
    <property type="term" value="F:ATP binding"/>
    <property type="evidence" value="ECO:0007669"/>
    <property type="project" value="UniProtKB-KW"/>
</dbReference>
<dbReference type="Gene3D" id="3.30.430.20">
    <property type="entry name" value="Gnk2 domain, C-X8-C-X2-C motif"/>
    <property type="match status" value="2"/>
</dbReference>
<dbReference type="EMBL" id="JBCGBO010000002">
    <property type="protein sequence ID" value="KAK9223659.1"/>
    <property type="molecule type" value="Genomic_DNA"/>
</dbReference>
<organism evidence="21 22">
    <name type="scientific">Citrus x changshan-huyou</name>
    <dbReference type="NCBI Taxonomy" id="2935761"/>
    <lineage>
        <taxon>Eukaryota</taxon>
        <taxon>Viridiplantae</taxon>
        <taxon>Streptophyta</taxon>
        <taxon>Embryophyta</taxon>
        <taxon>Tracheophyta</taxon>
        <taxon>Spermatophyta</taxon>
        <taxon>Magnoliopsida</taxon>
        <taxon>eudicotyledons</taxon>
        <taxon>Gunneridae</taxon>
        <taxon>Pentapetalae</taxon>
        <taxon>rosids</taxon>
        <taxon>malvids</taxon>
        <taxon>Sapindales</taxon>
        <taxon>Rutaceae</taxon>
        <taxon>Aurantioideae</taxon>
        <taxon>Citrus</taxon>
    </lineage>
</organism>
<evidence type="ECO:0000256" key="10">
    <source>
        <dbReference type="ARBA" id="ARBA00022840"/>
    </source>
</evidence>
<comment type="caution">
    <text evidence="21">The sequence shown here is derived from an EMBL/GenBank/DDBJ whole genome shotgun (WGS) entry which is preliminary data.</text>
</comment>
<evidence type="ECO:0000256" key="1">
    <source>
        <dbReference type="ARBA" id="ARBA00004167"/>
    </source>
</evidence>
<proteinExistence type="predicted"/>
<evidence type="ECO:0000256" key="6">
    <source>
        <dbReference type="ARBA" id="ARBA00022729"/>
    </source>
</evidence>
<feature type="domain" description="Gnk2-homologous" evidence="20">
    <location>
        <begin position="323"/>
        <end position="425"/>
    </location>
</feature>
<keyword evidence="15" id="KW-0325">Glycoprotein</keyword>
<evidence type="ECO:0000256" key="14">
    <source>
        <dbReference type="ARBA" id="ARBA00023170"/>
    </source>
</evidence>
<keyword evidence="13" id="KW-1015">Disulfide bond</keyword>
<keyword evidence="14" id="KW-0675">Receptor</keyword>
<comment type="subcellular location">
    <subcellularLocation>
        <location evidence="1">Membrane</location>
        <topology evidence="1">Single-pass membrane protein</topology>
    </subcellularLocation>
</comment>
<reference evidence="21 22" key="1">
    <citation type="submission" date="2024-05" db="EMBL/GenBank/DDBJ databases">
        <title>Haplotype-resolved chromosome-level genome assembly of Huyou (Citrus changshanensis).</title>
        <authorList>
            <person name="Miao C."/>
            <person name="Chen W."/>
            <person name="Wu Y."/>
            <person name="Wang L."/>
            <person name="Zhao S."/>
            <person name="Grierson D."/>
            <person name="Xu C."/>
            <person name="Chen K."/>
        </authorList>
    </citation>
    <scope>NUCLEOTIDE SEQUENCE [LARGE SCALE GENOMIC DNA]</scope>
    <source>
        <strain evidence="21">01-14</strain>
        <tissue evidence="21">Leaf</tissue>
    </source>
</reference>
<comment type="catalytic activity">
    <reaction evidence="16">
        <text>L-threonyl-[protein] + ATP = O-phospho-L-threonyl-[protein] + ADP + H(+)</text>
        <dbReference type="Rhea" id="RHEA:46608"/>
        <dbReference type="Rhea" id="RHEA-COMP:11060"/>
        <dbReference type="Rhea" id="RHEA-COMP:11605"/>
        <dbReference type="ChEBI" id="CHEBI:15378"/>
        <dbReference type="ChEBI" id="CHEBI:30013"/>
        <dbReference type="ChEBI" id="CHEBI:30616"/>
        <dbReference type="ChEBI" id="CHEBI:61977"/>
        <dbReference type="ChEBI" id="CHEBI:456216"/>
        <dbReference type="EC" id="2.7.11.1"/>
    </reaction>
</comment>
<dbReference type="Proteomes" id="UP001428341">
    <property type="component" value="Unassembled WGS sequence"/>
</dbReference>
<keyword evidence="11 18" id="KW-1133">Transmembrane helix</keyword>
<evidence type="ECO:0000256" key="11">
    <source>
        <dbReference type="ARBA" id="ARBA00022989"/>
    </source>
</evidence>
<dbReference type="PROSITE" id="PS51473">
    <property type="entry name" value="GNK2"/>
    <property type="match status" value="2"/>
</dbReference>
<dbReference type="Pfam" id="PF00069">
    <property type="entry name" value="Pkinase"/>
    <property type="match status" value="2"/>
</dbReference>
<accession>A0AAP0MWY2</accession>
<protein>
    <recommendedName>
        <fullName evidence="2">non-specific serine/threonine protein kinase</fullName>
        <ecNumber evidence="2">2.7.11.1</ecNumber>
    </recommendedName>
</protein>
<keyword evidence="5 18" id="KW-0812">Transmembrane</keyword>
<keyword evidence="7" id="KW-0677">Repeat</keyword>
<dbReference type="SMART" id="SM00220">
    <property type="entry name" value="S_TKc"/>
    <property type="match status" value="1"/>
</dbReference>
<dbReference type="GO" id="GO:0005886">
    <property type="term" value="C:plasma membrane"/>
    <property type="evidence" value="ECO:0007669"/>
    <property type="project" value="TreeGrafter"/>
</dbReference>
<gene>
    <name evidence="21" type="ORF">WN944_012105</name>
</gene>
<keyword evidence="3" id="KW-0723">Serine/threonine-protein kinase</keyword>
<evidence type="ECO:0000256" key="15">
    <source>
        <dbReference type="ARBA" id="ARBA00023180"/>
    </source>
</evidence>
<keyword evidence="9" id="KW-0418">Kinase</keyword>
<dbReference type="FunFam" id="3.30.430.20:FF:000002">
    <property type="entry name" value="Cysteine-rich receptor-like protein kinase 10"/>
    <property type="match status" value="1"/>
</dbReference>
<evidence type="ECO:0000256" key="18">
    <source>
        <dbReference type="SAM" id="Phobius"/>
    </source>
</evidence>
<dbReference type="InterPro" id="IPR008271">
    <property type="entry name" value="Ser/Thr_kinase_AS"/>
</dbReference>
<dbReference type="GO" id="GO:0004674">
    <property type="term" value="F:protein serine/threonine kinase activity"/>
    <property type="evidence" value="ECO:0007669"/>
    <property type="project" value="UniProtKB-KW"/>
</dbReference>
<dbReference type="PROSITE" id="PS00108">
    <property type="entry name" value="PROTEIN_KINASE_ST"/>
    <property type="match status" value="2"/>
</dbReference>
<dbReference type="InterPro" id="IPR038408">
    <property type="entry name" value="GNK2_sf"/>
</dbReference>
<dbReference type="FunFam" id="1.10.510.10:FF:000060">
    <property type="entry name" value="G-type lectin S-receptor-like serine/threonine-protein kinase"/>
    <property type="match status" value="1"/>
</dbReference>